<comment type="caution">
    <text evidence="2">The sequence shown here is derived from an EMBL/GenBank/DDBJ whole genome shotgun (WGS) entry which is preliminary data.</text>
</comment>
<dbReference type="Proteomes" id="UP001254488">
    <property type="component" value="Unassembled WGS sequence"/>
</dbReference>
<organism evidence="2 3">
    <name type="scientific">Patiriisocius hiemis</name>
    <dbReference type="NCBI Taxonomy" id="3075604"/>
    <lineage>
        <taxon>Bacteria</taxon>
        <taxon>Pseudomonadati</taxon>
        <taxon>Bacteroidota</taxon>
        <taxon>Flavobacteriia</taxon>
        <taxon>Flavobacteriales</taxon>
        <taxon>Flavobacteriaceae</taxon>
        <taxon>Patiriisocius</taxon>
    </lineage>
</organism>
<evidence type="ECO:0008006" key="4">
    <source>
        <dbReference type="Google" id="ProtNLM"/>
    </source>
</evidence>
<keyword evidence="1" id="KW-0472">Membrane</keyword>
<accession>A0ABU2Y9C0</accession>
<dbReference type="EMBL" id="JAVRHZ010000001">
    <property type="protein sequence ID" value="MDT0554781.1"/>
    <property type="molecule type" value="Genomic_DNA"/>
</dbReference>
<evidence type="ECO:0000313" key="2">
    <source>
        <dbReference type="EMBL" id="MDT0554781.1"/>
    </source>
</evidence>
<dbReference type="RefSeq" id="WP_311331738.1">
    <property type="nucleotide sequence ID" value="NZ_JAVRHZ010000001.1"/>
</dbReference>
<feature type="transmembrane region" description="Helical" evidence="1">
    <location>
        <begin position="59"/>
        <end position="92"/>
    </location>
</feature>
<keyword evidence="3" id="KW-1185">Reference proteome</keyword>
<protein>
    <recommendedName>
        <fullName evidence="4">CXXC-20-CXXC protein</fullName>
    </recommendedName>
</protein>
<keyword evidence="1" id="KW-0812">Transmembrane</keyword>
<gene>
    <name evidence="2" type="ORF">RM538_02130</name>
</gene>
<name>A0ABU2Y9C0_9FLAO</name>
<proteinExistence type="predicted"/>
<sequence length="112" mass="12876">MKLSYYCKSCSVKNYLTTKATNRFDLQRELGSTEISKRCRNCGIIQKRHINRLHAEPNIIYFLICIPLILILSVAVYFLGFIAALTFSIPIALVFQAQKKASDFNKTMIPRK</sequence>
<evidence type="ECO:0000313" key="3">
    <source>
        <dbReference type="Proteomes" id="UP001254488"/>
    </source>
</evidence>
<reference evidence="2 3" key="1">
    <citation type="submission" date="2023-09" db="EMBL/GenBank/DDBJ databases">
        <authorList>
            <person name="Rey-Velasco X."/>
        </authorList>
    </citation>
    <scope>NUCLEOTIDE SEQUENCE [LARGE SCALE GENOMIC DNA]</scope>
    <source>
        <strain evidence="2 3">W242</strain>
    </source>
</reference>
<keyword evidence="1" id="KW-1133">Transmembrane helix</keyword>
<evidence type="ECO:0000256" key="1">
    <source>
        <dbReference type="SAM" id="Phobius"/>
    </source>
</evidence>